<dbReference type="EMBL" id="JAOVZW010000021">
    <property type="protein sequence ID" value="MCX8525688.1"/>
    <property type="molecule type" value="Genomic_DNA"/>
</dbReference>
<dbReference type="Proteomes" id="UP001073122">
    <property type="component" value="Unassembled WGS sequence"/>
</dbReference>
<comment type="caution">
    <text evidence="1">The sequence shown here is derived from an EMBL/GenBank/DDBJ whole genome shotgun (WGS) entry which is preliminary data.</text>
</comment>
<evidence type="ECO:0000313" key="1">
    <source>
        <dbReference type="EMBL" id="MCX8525688.1"/>
    </source>
</evidence>
<proteinExistence type="predicted"/>
<keyword evidence="2" id="KW-1185">Reference proteome</keyword>
<gene>
    <name evidence="1" type="ORF">OF897_17370</name>
</gene>
<organism evidence="1 2">
    <name type="scientific">Chryseobacterium formosus</name>
    <dbReference type="NCBI Taxonomy" id="1537363"/>
    <lineage>
        <taxon>Bacteria</taxon>
        <taxon>Pseudomonadati</taxon>
        <taxon>Bacteroidota</taxon>
        <taxon>Flavobacteriia</taxon>
        <taxon>Flavobacteriales</taxon>
        <taxon>Weeksellaceae</taxon>
        <taxon>Chryseobacterium group</taxon>
        <taxon>Chryseobacterium</taxon>
    </lineage>
</organism>
<evidence type="ECO:0000313" key="2">
    <source>
        <dbReference type="Proteomes" id="UP001073122"/>
    </source>
</evidence>
<protein>
    <submittedName>
        <fullName evidence="1">Uncharacterized protein</fullName>
    </submittedName>
</protein>
<accession>A0ABT3XVH3</accession>
<sequence>MEITSEIITINKILNEYKSDQARIWMFDITHVKIAIKIYSKQSEEILYFVAAGCKHIKGFFSLCNPKLSVTQSFDNENSEILFKITDENSDFELTSTSGIALAKGLDIEFGDSFDDFIQDN</sequence>
<dbReference type="RefSeq" id="WP_267266944.1">
    <property type="nucleotide sequence ID" value="NZ_JAOVZW010000021.1"/>
</dbReference>
<name>A0ABT3XVH3_9FLAO</name>
<reference evidence="1" key="1">
    <citation type="submission" date="2022-10" db="EMBL/GenBank/DDBJ databases">
        <title>Chryseobacterium sp. nov., a novel bacterial species.</title>
        <authorList>
            <person name="Cao Y."/>
        </authorList>
    </citation>
    <scope>NUCLEOTIDE SEQUENCE</scope>
    <source>
        <strain evidence="1">CCTCC AB2015118</strain>
    </source>
</reference>